<protein>
    <submittedName>
        <fullName evidence="11">Transmembrane serine protease 13b</fullName>
    </submittedName>
</protein>
<dbReference type="OrthoDB" id="6380398at2759"/>
<evidence type="ECO:0000256" key="4">
    <source>
        <dbReference type="ARBA" id="ARBA00023157"/>
    </source>
</evidence>
<evidence type="ECO:0000256" key="7">
    <source>
        <dbReference type="RuleBase" id="RU363034"/>
    </source>
</evidence>
<dbReference type="SMART" id="SM00020">
    <property type="entry name" value="Tryp_SPc"/>
    <property type="match status" value="1"/>
</dbReference>
<dbReference type="InterPro" id="IPR018114">
    <property type="entry name" value="TRYPSIN_HIS"/>
</dbReference>
<dbReference type="SUPFAM" id="SSF50494">
    <property type="entry name" value="Trypsin-like serine proteases"/>
    <property type="match status" value="1"/>
</dbReference>
<sequence length="495" mass="53326">MAQYDPKDPPPPYYTVALDPQPPLQSYEEAVYGMGGNAGISSQPYYINQQIQPVPPPIITQENPPSTQREASSFRNKARCFGGSGGTLIFLALLAIAIWVGLHYSSRWMTSASDSGDGGPPSSYQLNSETWDSCPNTTVLCDGKQNCLLGSDETDCVRFGVNGSLQIRTSNNSFLPVCAQGWVQSFADQTCAQLGFRKSYQSTDIQGEESPAFTVTNNPSNFIQGHVALSASCPNQQTISLQCTDCGRPQVNSRIIGGTPAQLGQWPWQLSMHYLGSHMCGGSLVAPDFVVTAAHCFPRSSSSYLDPTNWEVYGGTITQNSLPPPYYVAKIIINQNYSSDTNDNDIALLKLTAPVAFSSTVQPVCLPAFNQVFMPGIQCWTSGFGTTMEGAAQASIKMMQVAVNIISSQVCNSNIVYGGMITTHMLCAGDLNGGKDSCQGDSGGPLVCQGSDQRWYLAGVTSWGMGCGRKNKPGVYSNVVSLLPWIYSQMQEEKP</sequence>
<feature type="domain" description="SRCR" evidence="10">
    <location>
        <begin position="146"/>
        <end position="243"/>
    </location>
</feature>
<dbReference type="Gene3D" id="2.40.10.10">
    <property type="entry name" value="Trypsin-like serine proteases"/>
    <property type="match status" value="1"/>
</dbReference>
<dbReference type="Pfam" id="PF00089">
    <property type="entry name" value="Trypsin"/>
    <property type="match status" value="1"/>
</dbReference>
<dbReference type="PROSITE" id="PS50287">
    <property type="entry name" value="SRCR_2"/>
    <property type="match status" value="1"/>
</dbReference>
<keyword evidence="2 7" id="KW-0378">Hydrolase</keyword>
<evidence type="ECO:0000313" key="12">
    <source>
        <dbReference type="Proteomes" id="UP000694397"/>
    </source>
</evidence>
<keyword evidence="8" id="KW-0472">Membrane</keyword>
<keyword evidence="3 7" id="KW-0720">Serine protease</keyword>
<evidence type="ECO:0000313" key="11">
    <source>
        <dbReference type="Ensembl" id="ENSSFOP00015012037.2"/>
    </source>
</evidence>
<keyword evidence="8" id="KW-0812">Transmembrane</keyword>
<evidence type="ECO:0000256" key="2">
    <source>
        <dbReference type="ARBA" id="ARBA00022801"/>
    </source>
</evidence>
<name>A0A8C9R9M3_SCLFO</name>
<dbReference type="FunFam" id="2.40.10.10:FF:000003">
    <property type="entry name" value="Transmembrane serine protease 3"/>
    <property type="match status" value="1"/>
</dbReference>
<keyword evidence="8" id="KW-1133">Transmembrane helix</keyword>
<dbReference type="PANTHER" id="PTHR24252:SF27">
    <property type="entry name" value="TRANSMEMBRANE PROTEASE SERINE 3-LIKE"/>
    <property type="match status" value="1"/>
</dbReference>
<evidence type="ECO:0000256" key="1">
    <source>
        <dbReference type="ARBA" id="ARBA00022670"/>
    </source>
</evidence>
<dbReference type="AlphaFoldDB" id="A0A8C9R9M3"/>
<feature type="transmembrane region" description="Helical" evidence="8">
    <location>
        <begin position="80"/>
        <end position="102"/>
    </location>
</feature>
<dbReference type="GO" id="GO:0004252">
    <property type="term" value="F:serine-type endopeptidase activity"/>
    <property type="evidence" value="ECO:0007669"/>
    <property type="project" value="InterPro"/>
</dbReference>
<dbReference type="PROSITE" id="PS50240">
    <property type="entry name" value="TRYPSIN_DOM"/>
    <property type="match status" value="1"/>
</dbReference>
<evidence type="ECO:0000256" key="3">
    <source>
        <dbReference type="ARBA" id="ARBA00022825"/>
    </source>
</evidence>
<dbReference type="CDD" id="cd00190">
    <property type="entry name" value="Tryp_SPc"/>
    <property type="match status" value="1"/>
</dbReference>
<dbReference type="Ensembl" id="ENSSFOT00015012191.2">
    <property type="protein sequence ID" value="ENSSFOP00015012037.2"/>
    <property type="gene ID" value="ENSSFOG00015007782.2"/>
</dbReference>
<reference evidence="11" key="3">
    <citation type="submission" date="2025-09" db="UniProtKB">
        <authorList>
            <consortium name="Ensembl"/>
        </authorList>
    </citation>
    <scope>IDENTIFICATION</scope>
</reference>
<dbReference type="PROSITE" id="PS00134">
    <property type="entry name" value="TRYPSIN_HIS"/>
    <property type="match status" value="1"/>
</dbReference>
<dbReference type="Pfam" id="PF15494">
    <property type="entry name" value="SRCR_2"/>
    <property type="match status" value="1"/>
</dbReference>
<reference evidence="11 12" key="1">
    <citation type="submission" date="2019-04" db="EMBL/GenBank/DDBJ databases">
        <authorList>
            <consortium name="Wellcome Sanger Institute Data Sharing"/>
        </authorList>
    </citation>
    <scope>NUCLEOTIDE SEQUENCE [LARGE SCALE GENOMIC DNA]</scope>
</reference>
<feature type="domain" description="Peptidase S1" evidence="9">
    <location>
        <begin position="255"/>
        <end position="491"/>
    </location>
</feature>
<evidence type="ECO:0000259" key="10">
    <source>
        <dbReference type="PROSITE" id="PS50287"/>
    </source>
</evidence>
<dbReference type="InterPro" id="IPR009003">
    <property type="entry name" value="Peptidase_S1_PA"/>
</dbReference>
<dbReference type="KEGG" id="sfm:108932467"/>
<dbReference type="PANTHER" id="PTHR24252">
    <property type="entry name" value="ACROSIN-RELATED"/>
    <property type="match status" value="1"/>
</dbReference>
<dbReference type="GO" id="GO:0006508">
    <property type="term" value="P:proteolysis"/>
    <property type="evidence" value="ECO:0007669"/>
    <property type="project" value="UniProtKB-KW"/>
</dbReference>
<gene>
    <name evidence="11" type="primary">TMPRSS13</name>
    <name evidence="11" type="synonym">LOC108932467</name>
</gene>
<accession>A0A8C9R9M3</accession>
<evidence type="ECO:0000256" key="5">
    <source>
        <dbReference type="ARBA" id="ARBA00023180"/>
    </source>
</evidence>
<evidence type="ECO:0000256" key="8">
    <source>
        <dbReference type="SAM" id="Phobius"/>
    </source>
</evidence>
<keyword evidence="12" id="KW-1185">Reference proteome</keyword>
<dbReference type="InterPro" id="IPR033116">
    <property type="entry name" value="TRYPSIN_SER"/>
</dbReference>
<dbReference type="InterPro" id="IPR001190">
    <property type="entry name" value="SRCR"/>
</dbReference>
<dbReference type="InterPro" id="IPR043504">
    <property type="entry name" value="Peptidase_S1_PA_chymotrypsin"/>
</dbReference>
<dbReference type="Gene3D" id="3.10.250.10">
    <property type="entry name" value="SRCR-like domain"/>
    <property type="match status" value="1"/>
</dbReference>
<feature type="disulfide bond" evidence="6">
    <location>
        <begin position="233"/>
        <end position="243"/>
    </location>
</feature>
<organism evidence="11 12">
    <name type="scientific">Scleropages formosus</name>
    <name type="common">Asian bonytongue</name>
    <name type="synonym">Osteoglossum formosum</name>
    <dbReference type="NCBI Taxonomy" id="113540"/>
    <lineage>
        <taxon>Eukaryota</taxon>
        <taxon>Metazoa</taxon>
        <taxon>Chordata</taxon>
        <taxon>Craniata</taxon>
        <taxon>Vertebrata</taxon>
        <taxon>Euteleostomi</taxon>
        <taxon>Actinopterygii</taxon>
        <taxon>Neopterygii</taxon>
        <taxon>Teleostei</taxon>
        <taxon>Osteoglossocephala</taxon>
        <taxon>Osteoglossomorpha</taxon>
        <taxon>Osteoglossiformes</taxon>
        <taxon>Osteoglossidae</taxon>
        <taxon>Scleropages</taxon>
    </lineage>
</organism>
<dbReference type="GO" id="GO:0016020">
    <property type="term" value="C:membrane"/>
    <property type="evidence" value="ECO:0007669"/>
    <property type="project" value="InterPro"/>
</dbReference>
<evidence type="ECO:0000259" key="9">
    <source>
        <dbReference type="PROSITE" id="PS50240"/>
    </source>
</evidence>
<keyword evidence="5" id="KW-0325">Glycoprotein</keyword>
<dbReference type="GeneTree" id="ENSGT00940000159197"/>
<dbReference type="SUPFAM" id="SSF56487">
    <property type="entry name" value="SRCR-like"/>
    <property type="match status" value="1"/>
</dbReference>
<dbReference type="InterPro" id="IPR036772">
    <property type="entry name" value="SRCR-like_dom_sf"/>
</dbReference>
<keyword evidence="1 7" id="KW-0645">Protease</keyword>
<reference evidence="11" key="2">
    <citation type="submission" date="2025-08" db="UniProtKB">
        <authorList>
            <consortium name="Ensembl"/>
        </authorList>
    </citation>
    <scope>IDENTIFICATION</scope>
</reference>
<dbReference type="PROSITE" id="PS00135">
    <property type="entry name" value="TRYPSIN_SER"/>
    <property type="match status" value="1"/>
</dbReference>
<dbReference type="Proteomes" id="UP000694397">
    <property type="component" value="Chromosome 10"/>
</dbReference>
<proteinExistence type="predicted"/>
<comment type="caution">
    <text evidence="6">Lacks conserved residue(s) required for the propagation of feature annotation.</text>
</comment>
<dbReference type="PRINTS" id="PR00722">
    <property type="entry name" value="CHYMOTRYPSIN"/>
</dbReference>
<dbReference type="InterPro" id="IPR001254">
    <property type="entry name" value="Trypsin_dom"/>
</dbReference>
<keyword evidence="4 6" id="KW-1015">Disulfide bond</keyword>
<dbReference type="InterPro" id="IPR001314">
    <property type="entry name" value="Peptidase_S1A"/>
</dbReference>
<evidence type="ECO:0000256" key="6">
    <source>
        <dbReference type="PROSITE-ProRule" id="PRU00196"/>
    </source>
</evidence>